<keyword evidence="3" id="KW-1185">Reference proteome</keyword>
<evidence type="ECO:0000256" key="1">
    <source>
        <dbReference type="SAM" id="MobiDB-lite"/>
    </source>
</evidence>
<name>A0A4U5U2J7_COLLU</name>
<feature type="region of interest" description="Disordered" evidence="1">
    <location>
        <begin position="83"/>
        <end position="104"/>
    </location>
</feature>
<gene>
    <name evidence="2" type="ORF">D9C73_002398</name>
</gene>
<feature type="compositionally biased region" description="Low complexity" evidence="1">
    <location>
        <begin position="30"/>
        <end position="39"/>
    </location>
</feature>
<dbReference type="AlphaFoldDB" id="A0A4U5U2J7"/>
<evidence type="ECO:0000313" key="2">
    <source>
        <dbReference type="EMBL" id="TKS68337.1"/>
    </source>
</evidence>
<sequence>MRDVTPPCQILPVTDDPWTDITPTPPPLIPVTKPSQNTPQKPPPPSPPKVIYQPIIPYYVLPPNPAVYGQALQRFLDLQRDKHLPAGRFPPSGSSPTGNLRGSVLAERFHLASSEMSSEEESDGD</sequence>
<proteinExistence type="predicted"/>
<evidence type="ECO:0000313" key="3">
    <source>
        <dbReference type="Proteomes" id="UP000298787"/>
    </source>
</evidence>
<feature type="compositionally biased region" description="Low complexity" evidence="1">
    <location>
        <begin position="12"/>
        <end position="22"/>
    </location>
</feature>
<dbReference type="EMBL" id="CM014080">
    <property type="protein sequence ID" value="TKS68337.1"/>
    <property type="molecule type" value="Genomic_DNA"/>
</dbReference>
<protein>
    <submittedName>
        <fullName evidence="2">Uncharacterized protein</fullName>
    </submittedName>
</protein>
<dbReference type="Proteomes" id="UP000298787">
    <property type="component" value="Chromosome 3"/>
</dbReference>
<reference evidence="2 3" key="1">
    <citation type="submission" date="2019-01" db="EMBL/GenBank/DDBJ databases">
        <title>Genome Assembly of Collichthys lucidus.</title>
        <authorList>
            <person name="Cai M."/>
            <person name="Xiao S."/>
        </authorList>
    </citation>
    <scope>NUCLEOTIDE SEQUENCE [LARGE SCALE GENOMIC DNA]</scope>
    <source>
        <strain evidence="2">JT15FE1705JMU</strain>
        <tissue evidence="2">Muscle</tissue>
    </source>
</reference>
<feature type="region of interest" description="Disordered" evidence="1">
    <location>
        <begin position="1"/>
        <end position="49"/>
    </location>
</feature>
<organism evidence="2 3">
    <name type="scientific">Collichthys lucidus</name>
    <name type="common">Big head croaker</name>
    <name type="synonym">Sciaena lucida</name>
    <dbReference type="NCBI Taxonomy" id="240159"/>
    <lineage>
        <taxon>Eukaryota</taxon>
        <taxon>Metazoa</taxon>
        <taxon>Chordata</taxon>
        <taxon>Craniata</taxon>
        <taxon>Vertebrata</taxon>
        <taxon>Euteleostomi</taxon>
        <taxon>Actinopterygii</taxon>
        <taxon>Neopterygii</taxon>
        <taxon>Teleostei</taxon>
        <taxon>Neoteleostei</taxon>
        <taxon>Acanthomorphata</taxon>
        <taxon>Eupercaria</taxon>
        <taxon>Sciaenidae</taxon>
        <taxon>Collichthys</taxon>
    </lineage>
</organism>
<accession>A0A4U5U2J7</accession>